<protein>
    <recommendedName>
        <fullName evidence="5">VCBS repeat-containing protein</fullName>
    </recommendedName>
</protein>
<evidence type="ECO:0000256" key="1">
    <source>
        <dbReference type="ARBA" id="ARBA00022729"/>
    </source>
</evidence>
<dbReference type="AlphaFoldDB" id="A0A919EP35"/>
<proteinExistence type="predicted"/>
<dbReference type="Gene3D" id="2.130.10.130">
    <property type="entry name" value="Integrin alpha, N-terminal"/>
    <property type="match status" value="1"/>
</dbReference>
<evidence type="ECO:0000313" key="3">
    <source>
        <dbReference type="EMBL" id="GHG05035.1"/>
    </source>
</evidence>
<gene>
    <name evidence="3" type="ORF">GCM10017667_39650</name>
</gene>
<dbReference type="Pfam" id="PF13517">
    <property type="entry name" value="FG-GAP_3"/>
    <property type="match status" value="1"/>
</dbReference>
<organism evidence="3 4">
    <name type="scientific">Streptomyces filamentosus</name>
    <name type="common">Streptomyces roseosporus</name>
    <dbReference type="NCBI Taxonomy" id="67294"/>
    <lineage>
        <taxon>Bacteria</taxon>
        <taxon>Bacillati</taxon>
        <taxon>Actinomycetota</taxon>
        <taxon>Actinomycetes</taxon>
        <taxon>Kitasatosporales</taxon>
        <taxon>Streptomycetaceae</taxon>
        <taxon>Streptomyces</taxon>
    </lineage>
</organism>
<accession>A0A919EP35</accession>
<keyword evidence="1 2" id="KW-0732">Signal</keyword>
<keyword evidence="4" id="KW-1185">Reference proteome</keyword>
<dbReference type="PANTHER" id="PTHR44103:SF1">
    <property type="entry name" value="PROPROTEIN CONVERTASE P"/>
    <property type="match status" value="1"/>
</dbReference>
<feature type="chain" id="PRO_5037597149" description="VCBS repeat-containing protein" evidence="2">
    <location>
        <begin position="26"/>
        <end position="745"/>
    </location>
</feature>
<dbReference type="SUPFAM" id="SSF50969">
    <property type="entry name" value="YVTN repeat-like/Quinoprotein amine dehydrogenase"/>
    <property type="match status" value="1"/>
</dbReference>
<sequence>MKHLSPAMALVVALSAGVLSTPAFAARAAESGPGITADVVAPLAVPTDSVLLSAGKTGILSRTGTGGTAVHRWTRLADGVTTALPAGSYWGSAGTDLVVSRQGAVFTLTDMSGATEPVVLDTSAFNTDATPYVVDRVVGRSLLMTATVNGATEFHLVSLDEDGKAADRKVGLPDGSRPWFSYSSGPDSLAVSYGEPIQNGYYRGRLSTVDVATGALTASHYFLPEALHTAIAVTPNHLTWVLDPYGSNPRLQVLSRATDAPVATTPLLPQETRDLTAHQVGDWVALVKPGGGTAISPHPYTPLTARPLDGGTDVPLLDHAGSVAYSPDGSLLVLGGTLAQGEGLYRIAPDPVTGKPAATLLRTFGRPTALTVVKQALPPTGTFDFDRAGGKLKASWALSRFNARTTLTLTHTASGRTVKLVQEPREGVTVHSLTWDGMYKDGLPAFNGAYTWTMTGVPANGIGQAVERRGSFTLTRTPRPHDFNDNGSPDVLAVDRNGALSAYDIRQVWGLQAHEEPYELEIGGGWNAYDRILAAGNLGGARNGDTVARDKTGVLWLYEGKSSHKTPFAPRARIGGGWNTYDQLAAGSDVTGDGRPDLLAADKTGVLWLYRSTGDIKAPFAARKKIGAGWGAYNQLTATGNLAGGTAGDLVARGKDGVLWLYLGKGDGTFAPRTRIGGGWGGFRNLIGIGDVNGDGRNDLLAEDLAANRDDTVLRLYHGTGQWNAPFAPAQSRDIEQRANIGRLF</sequence>
<dbReference type="EMBL" id="BNBE01000002">
    <property type="protein sequence ID" value="GHG05035.1"/>
    <property type="molecule type" value="Genomic_DNA"/>
</dbReference>
<feature type="signal peptide" evidence="2">
    <location>
        <begin position="1"/>
        <end position="25"/>
    </location>
</feature>
<reference evidence="3" key="2">
    <citation type="submission" date="2020-09" db="EMBL/GenBank/DDBJ databases">
        <authorList>
            <person name="Sun Q."/>
            <person name="Ohkuma M."/>
        </authorList>
    </citation>
    <scope>NUCLEOTIDE SEQUENCE</scope>
    <source>
        <strain evidence="3">JCM 4122</strain>
    </source>
</reference>
<name>A0A919EP35_STRFL</name>
<dbReference type="PANTHER" id="PTHR44103">
    <property type="entry name" value="PROPROTEIN CONVERTASE P"/>
    <property type="match status" value="1"/>
</dbReference>
<dbReference type="InterPro" id="IPR011044">
    <property type="entry name" value="Quino_amine_DH_bsu"/>
</dbReference>
<evidence type="ECO:0000256" key="2">
    <source>
        <dbReference type="SAM" id="SignalP"/>
    </source>
</evidence>
<reference evidence="3" key="1">
    <citation type="journal article" date="2014" name="Int. J. Syst. Evol. Microbiol.">
        <title>Complete genome sequence of Corynebacterium casei LMG S-19264T (=DSM 44701T), isolated from a smear-ripened cheese.</title>
        <authorList>
            <consortium name="US DOE Joint Genome Institute (JGI-PGF)"/>
            <person name="Walter F."/>
            <person name="Albersmeier A."/>
            <person name="Kalinowski J."/>
            <person name="Ruckert C."/>
        </authorList>
    </citation>
    <scope>NUCLEOTIDE SEQUENCE</scope>
    <source>
        <strain evidence="3">JCM 4122</strain>
    </source>
</reference>
<dbReference type="InterPro" id="IPR028994">
    <property type="entry name" value="Integrin_alpha_N"/>
</dbReference>
<comment type="caution">
    <text evidence="3">The sequence shown here is derived from an EMBL/GenBank/DDBJ whole genome shotgun (WGS) entry which is preliminary data.</text>
</comment>
<dbReference type="Proteomes" id="UP000632849">
    <property type="component" value="Unassembled WGS sequence"/>
</dbReference>
<dbReference type="InterPro" id="IPR013517">
    <property type="entry name" value="FG-GAP"/>
</dbReference>
<dbReference type="SUPFAM" id="SSF69318">
    <property type="entry name" value="Integrin alpha N-terminal domain"/>
    <property type="match status" value="1"/>
</dbReference>
<evidence type="ECO:0000313" key="4">
    <source>
        <dbReference type="Proteomes" id="UP000632849"/>
    </source>
</evidence>
<evidence type="ECO:0008006" key="5">
    <source>
        <dbReference type="Google" id="ProtNLM"/>
    </source>
</evidence>